<dbReference type="AlphaFoldDB" id="A0AAW0X9A7"/>
<evidence type="ECO:0000313" key="2">
    <source>
        <dbReference type="Proteomes" id="UP001445076"/>
    </source>
</evidence>
<reference evidence="1 2" key="1">
    <citation type="journal article" date="2024" name="BMC Genomics">
        <title>Genome assembly of redclaw crayfish (Cherax quadricarinatus) provides insights into its immune adaptation and hypoxia tolerance.</title>
        <authorList>
            <person name="Liu Z."/>
            <person name="Zheng J."/>
            <person name="Li H."/>
            <person name="Fang K."/>
            <person name="Wang S."/>
            <person name="He J."/>
            <person name="Zhou D."/>
            <person name="Weng S."/>
            <person name="Chi M."/>
            <person name="Gu Z."/>
            <person name="He J."/>
            <person name="Li F."/>
            <person name="Wang M."/>
        </authorList>
    </citation>
    <scope>NUCLEOTIDE SEQUENCE [LARGE SCALE GENOMIC DNA]</scope>
    <source>
        <strain evidence="1">ZL_2023a</strain>
    </source>
</reference>
<evidence type="ECO:0000313" key="1">
    <source>
        <dbReference type="EMBL" id="KAK8736240.1"/>
    </source>
</evidence>
<accession>A0AAW0X9A7</accession>
<name>A0AAW0X9A7_CHEQU</name>
<keyword evidence="2" id="KW-1185">Reference proteome</keyword>
<feature type="non-terminal residue" evidence="1">
    <location>
        <position position="125"/>
    </location>
</feature>
<organism evidence="1 2">
    <name type="scientific">Cherax quadricarinatus</name>
    <name type="common">Australian red claw crayfish</name>
    <dbReference type="NCBI Taxonomy" id="27406"/>
    <lineage>
        <taxon>Eukaryota</taxon>
        <taxon>Metazoa</taxon>
        <taxon>Ecdysozoa</taxon>
        <taxon>Arthropoda</taxon>
        <taxon>Crustacea</taxon>
        <taxon>Multicrustacea</taxon>
        <taxon>Malacostraca</taxon>
        <taxon>Eumalacostraca</taxon>
        <taxon>Eucarida</taxon>
        <taxon>Decapoda</taxon>
        <taxon>Pleocyemata</taxon>
        <taxon>Astacidea</taxon>
        <taxon>Parastacoidea</taxon>
        <taxon>Parastacidae</taxon>
        <taxon>Cherax</taxon>
    </lineage>
</organism>
<dbReference type="EMBL" id="JARKIK010000044">
    <property type="protein sequence ID" value="KAK8736240.1"/>
    <property type="molecule type" value="Genomic_DNA"/>
</dbReference>
<feature type="non-terminal residue" evidence="1">
    <location>
        <position position="1"/>
    </location>
</feature>
<protein>
    <submittedName>
        <fullName evidence="1">Uncharacterized protein</fullName>
    </submittedName>
</protein>
<gene>
    <name evidence="1" type="ORF">OTU49_004886</name>
</gene>
<sequence length="125" mass="14042">KSFGTVPLLAITAVKCTLHILISAPFSFQVLLLEKVKYCSLLFKEKKSYNIAVLQLCQGKIPFDMPDTRNIVNTSSTPPVFNPYEVLTSDIPACCLCHLSLKLFIQPFHHSLKNSKLPTNVLYFP</sequence>
<dbReference type="Proteomes" id="UP001445076">
    <property type="component" value="Unassembled WGS sequence"/>
</dbReference>
<proteinExistence type="predicted"/>
<comment type="caution">
    <text evidence="1">The sequence shown here is derived from an EMBL/GenBank/DDBJ whole genome shotgun (WGS) entry which is preliminary data.</text>
</comment>